<dbReference type="PANTHER" id="PTHR11309:SF47">
    <property type="entry name" value="FRIZZLED"/>
    <property type="match status" value="1"/>
</dbReference>
<keyword evidence="6 10" id="KW-0472">Membrane</keyword>
<proteinExistence type="inferred from homology"/>
<dbReference type="InterPro" id="IPR036790">
    <property type="entry name" value="Frizzled_dom_sf"/>
</dbReference>
<feature type="disulfide bond" evidence="9">
    <location>
        <begin position="109"/>
        <end position="133"/>
    </location>
</feature>
<evidence type="ECO:0000256" key="11">
    <source>
        <dbReference type="SAM" id="SignalP"/>
    </source>
</evidence>
<dbReference type="InterPro" id="IPR017981">
    <property type="entry name" value="GPCR_2-like_7TM"/>
</dbReference>
<keyword evidence="7 9" id="KW-1015">Disulfide bond</keyword>
<feature type="transmembrane region" description="Helical" evidence="10">
    <location>
        <begin position="483"/>
        <end position="507"/>
    </location>
</feature>
<evidence type="ECO:0000256" key="7">
    <source>
        <dbReference type="ARBA" id="ARBA00023157"/>
    </source>
</evidence>
<comment type="subcellular location">
    <subcellularLocation>
        <location evidence="1">Membrane</location>
        <topology evidence="1">Multi-pass membrane protein</topology>
    </subcellularLocation>
</comment>
<dbReference type="GO" id="GO:0017147">
    <property type="term" value="F:Wnt-protein binding"/>
    <property type="evidence" value="ECO:0007669"/>
    <property type="project" value="TreeGrafter"/>
</dbReference>
<reference evidence="14" key="1">
    <citation type="submission" date="2023-10" db="EMBL/GenBank/DDBJ databases">
        <title>Genome assembly of Pristionchus species.</title>
        <authorList>
            <person name="Yoshida K."/>
            <person name="Sommer R.J."/>
        </authorList>
    </citation>
    <scope>NUCLEOTIDE SEQUENCE</scope>
    <source>
        <strain evidence="14">RS5133</strain>
    </source>
</reference>
<feature type="transmembrane region" description="Helical" evidence="10">
    <location>
        <begin position="203"/>
        <end position="225"/>
    </location>
</feature>
<evidence type="ECO:0000256" key="8">
    <source>
        <dbReference type="ARBA" id="ARBA00023170"/>
    </source>
</evidence>
<dbReference type="InterPro" id="IPR015526">
    <property type="entry name" value="Frizzled/SFRP"/>
</dbReference>
<evidence type="ECO:0000256" key="10">
    <source>
        <dbReference type="SAM" id="Phobius"/>
    </source>
</evidence>
<comment type="similarity">
    <text evidence="2">Belongs to the G-protein coupled receptor Fz/Smo family.</text>
</comment>
<sequence length="526" mass="59209">MNCKICLPFLLCLVSSLCVAQLFQPSPHTTQTCQPITLQICKDVAYNMTMLPNLLGHTTQEDAAQAMSQFNPLMKVQCSEDVKLFLCTLHVPLCTPVLNQIIQPCRHLCLSARRGCESLMLKFGFRWPEQMECSRFPQTFCVGENRTESEEKRDELECPTSMRTPFNTNYALLLKNIRLEDCSMSCDEESMIIDNRERSTIRMWIAIWAGISFISSIFTVFTFLIDMNRFNYPVRPILYMAVCYTGISVIYLIGVSNGNNYSCSRMGTSLVVTQRLTNIKCTMMALVFYLCTNGAAAWWLVLCLSWFLTARLQWGNESISSLSIYFHCFGWGIPSILSLGLLITESIDGDVFSGICSVGNLSGHALFHLIVLPQSLSILIGVFLLVAGISSMLHIRSYYKVRQALDEDVNKLEKLMLRISLFAILYAVPTGVGCAIGTYHVMSVSSWLEDWYTRKCHSHHRLSLGFSSMHSCPTVESSSYPDIVILATKYLCQLLVGITSAVWVLSLKTIASYQRMYGKFLGKTSA</sequence>
<feature type="disulfide bond" evidence="9">
    <location>
        <begin position="33"/>
        <end position="94"/>
    </location>
</feature>
<evidence type="ECO:0000256" key="2">
    <source>
        <dbReference type="ARBA" id="ARBA00008077"/>
    </source>
</evidence>
<gene>
    <name evidence="14" type="ORF">PFISCL1PPCAC_19972</name>
</gene>
<evidence type="ECO:0000256" key="1">
    <source>
        <dbReference type="ARBA" id="ARBA00004141"/>
    </source>
</evidence>
<feature type="transmembrane region" description="Helical" evidence="10">
    <location>
        <begin position="237"/>
        <end position="256"/>
    </location>
</feature>
<feature type="transmembrane region" description="Helical" evidence="10">
    <location>
        <begin position="286"/>
        <end position="310"/>
    </location>
</feature>
<keyword evidence="8" id="KW-0675">Receptor</keyword>
<dbReference type="PROSITE" id="PS50261">
    <property type="entry name" value="G_PROTEIN_RECEP_F2_4"/>
    <property type="match status" value="1"/>
</dbReference>
<dbReference type="EMBL" id="BTSY01000005">
    <property type="protein sequence ID" value="GMT28675.1"/>
    <property type="molecule type" value="Genomic_DNA"/>
</dbReference>
<evidence type="ECO:0008006" key="16">
    <source>
        <dbReference type="Google" id="ProtNLM"/>
    </source>
</evidence>
<evidence type="ECO:0000256" key="9">
    <source>
        <dbReference type="PROSITE-ProRule" id="PRU00090"/>
    </source>
</evidence>
<dbReference type="PANTHER" id="PTHR11309">
    <property type="entry name" value="FRIZZLED"/>
    <property type="match status" value="1"/>
</dbReference>
<keyword evidence="11" id="KW-0732">Signal</keyword>
<dbReference type="Pfam" id="PF01534">
    <property type="entry name" value="Frizzled"/>
    <property type="match status" value="1"/>
</dbReference>
<evidence type="ECO:0000256" key="3">
    <source>
        <dbReference type="ARBA" id="ARBA00022473"/>
    </source>
</evidence>
<organism evidence="14 15">
    <name type="scientific">Pristionchus fissidentatus</name>
    <dbReference type="NCBI Taxonomy" id="1538716"/>
    <lineage>
        <taxon>Eukaryota</taxon>
        <taxon>Metazoa</taxon>
        <taxon>Ecdysozoa</taxon>
        <taxon>Nematoda</taxon>
        <taxon>Chromadorea</taxon>
        <taxon>Rhabditida</taxon>
        <taxon>Rhabditina</taxon>
        <taxon>Diplogasteromorpha</taxon>
        <taxon>Diplogasteroidea</taxon>
        <taxon>Neodiplogasteridae</taxon>
        <taxon>Pristionchus</taxon>
    </lineage>
</organism>
<keyword evidence="3" id="KW-0217">Developmental protein</keyword>
<dbReference type="AlphaFoldDB" id="A0AAV5WDG2"/>
<protein>
    <recommendedName>
        <fullName evidence="16">Frizzled-4</fullName>
    </recommendedName>
</protein>
<keyword evidence="4 10" id="KW-0812">Transmembrane</keyword>
<dbReference type="GO" id="GO:0035567">
    <property type="term" value="P:non-canonical Wnt signaling pathway"/>
    <property type="evidence" value="ECO:0007669"/>
    <property type="project" value="TreeGrafter"/>
</dbReference>
<keyword evidence="5 10" id="KW-1133">Transmembrane helix</keyword>
<dbReference type="InterPro" id="IPR000539">
    <property type="entry name" value="Frizzled/Smoothened_7TM"/>
</dbReference>
<evidence type="ECO:0000259" key="12">
    <source>
        <dbReference type="PROSITE" id="PS50038"/>
    </source>
</evidence>
<evidence type="ECO:0000313" key="14">
    <source>
        <dbReference type="EMBL" id="GMT28675.1"/>
    </source>
</evidence>
<feature type="domain" description="G-protein coupled receptors family 2 profile 2" evidence="13">
    <location>
        <begin position="201"/>
        <end position="512"/>
    </location>
</feature>
<dbReference type="Gene3D" id="1.20.1070.10">
    <property type="entry name" value="Rhodopsin 7-helix transmembrane proteins"/>
    <property type="match status" value="1"/>
</dbReference>
<dbReference type="InterPro" id="IPR020067">
    <property type="entry name" value="Frizzled_dom"/>
</dbReference>
<dbReference type="GO" id="GO:0005886">
    <property type="term" value="C:plasma membrane"/>
    <property type="evidence" value="ECO:0007669"/>
    <property type="project" value="TreeGrafter"/>
</dbReference>
<name>A0AAV5WDG2_9BILA</name>
<dbReference type="Proteomes" id="UP001432322">
    <property type="component" value="Unassembled WGS sequence"/>
</dbReference>
<feature type="disulfide bond" evidence="9">
    <location>
        <begin position="41"/>
        <end position="87"/>
    </location>
</feature>
<evidence type="ECO:0000256" key="6">
    <source>
        <dbReference type="ARBA" id="ARBA00023136"/>
    </source>
</evidence>
<dbReference type="Gene3D" id="1.10.2000.10">
    <property type="entry name" value="Frizzled cysteine-rich domain"/>
    <property type="match status" value="1"/>
</dbReference>
<evidence type="ECO:0000256" key="5">
    <source>
        <dbReference type="ARBA" id="ARBA00022989"/>
    </source>
</evidence>
<dbReference type="SMART" id="SM01330">
    <property type="entry name" value="Frizzled"/>
    <property type="match status" value="1"/>
</dbReference>
<evidence type="ECO:0000256" key="4">
    <source>
        <dbReference type="ARBA" id="ARBA00022692"/>
    </source>
</evidence>
<evidence type="ECO:0000313" key="15">
    <source>
        <dbReference type="Proteomes" id="UP001432322"/>
    </source>
</evidence>
<evidence type="ECO:0000259" key="13">
    <source>
        <dbReference type="PROSITE" id="PS50261"/>
    </source>
</evidence>
<comment type="caution">
    <text evidence="14">The sequence shown here is derived from an EMBL/GenBank/DDBJ whole genome shotgun (WGS) entry which is preliminary data.</text>
</comment>
<feature type="transmembrane region" description="Helical" evidence="10">
    <location>
        <begin position="415"/>
        <end position="442"/>
    </location>
</feature>
<dbReference type="GO" id="GO:0060070">
    <property type="term" value="P:canonical Wnt signaling pathway"/>
    <property type="evidence" value="ECO:0007669"/>
    <property type="project" value="TreeGrafter"/>
</dbReference>
<comment type="caution">
    <text evidence="9">Lacks conserved residue(s) required for the propagation of feature annotation.</text>
</comment>
<dbReference type="Pfam" id="PF01392">
    <property type="entry name" value="Fz"/>
    <property type="match status" value="1"/>
</dbReference>
<dbReference type="SMART" id="SM00063">
    <property type="entry name" value="FRI"/>
    <property type="match status" value="1"/>
</dbReference>
<dbReference type="PRINTS" id="PR00489">
    <property type="entry name" value="FRIZZLED"/>
</dbReference>
<dbReference type="PROSITE" id="PS50038">
    <property type="entry name" value="FZ"/>
    <property type="match status" value="1"/>
</dbReference>
<feature type="signal peptide" evidence="11">
    <location>
        <begin position="1"/>
        <end position="20"/>
    </location>
</feature>
<dbReference type="SUPFAM" id="SSF63501">
    <property type="entry name" value="Frizzled cysteine-rich domain"/>
    <property type="match status" value="1"/>
</dbReference>
<feature type="disulfide bond" evidence="9">
    <location>
        <begin position="78"/>
        <end position="116"/>
    </location>
</feature>
<accession>A0AAV5WDG2</accession>
<feature type="transmembrane region" description="Helical" evidence="10">
    <location>
        <begin position="322"/>
        <end position="343"/>
    </location>
</feature>
<keyword evidence="15" id="KW-1185">Reference proteome</keyword>
<feature type="domain" description="FZ" evidence="12">
    <location>
        <begin position="28"/>
        <end position="144"/>
    </location>
</feature>
<feature type="transmembrane region" description="Helical" evidence="10">
    <location>
        <begin position="376"/>
        <end position="395"/>
    </location>
</feature>
<feature type="chain" id="PRO_5043764387" description="Frizzled-4" evidence="11">
    <location>
        <begin position="21"/>
        <end position="526"/>
    </location>
</feature>
<dbReference type="GO" id="GO:0042813">
    <property type="term" value="F:Wnt receptor activity"/>
    <property type="evidence" value="ECO:0007669"/>
    <property type="project" value="TreeGrafter"/>
</dbReference>